<dbReference type="AlphaFoldDB" id="A0A5S6QF38"/>
<evidence type="ECO:0000313" key="2">
    <source>
        <dbReference type="Proteomes" id="UP000046395"/>
    </source>
</evidence>
<reference evidence="3" key="1">
    <citation type="submission" date="2019-12" db="UniProtKB">
        <authorList>
            <consortium name="WormBaseParasite"/>
        </authorList>
    </citation>
    <scope>IDENTIFICATION</scope>
</reference>
<dbReference type="Proteomes" id="UP000046395">
    <property type="component" value="Unassembled WGS sequence"/>
</dbReference>
<sequence length="301" mass="33628">MEHFASQLKVIICTLLSASTFGTSLGVSNDRNTGCGSAGRLSPFAFLSVVLYKTTHYLNRDSIKLPACVGTFLPGKYDNYTDTVLIPLSCVTRESDSYVLRYGADDIWNGPFSEQRVYIVKDVRDIHHLHLHEHNVAVLKLKSSLHLDYNVQTTCLPMGESEGKPPISAECFLLTIADDSYTDAVPVSIASDSKCSHDSISHLAFGQEVPFKRSKHMCIEISEHEHYSMAVPGPIVCKNRARWFTYGTIIPTLSAYKSDIFRATKLSGYSRFLESVRTKTIDELIKLYAENNEGNRYAPLD</sequence>
<keyword evidence="1" id="KW-0732">Signal</keyword>
<dbReference type="WBParaSite" id="TMUE_1000005720.1">
    <property type="protein sequence ID" value="TMUE_1000005720.1"/>
    <property type="gene ID" value="WBGene00286702"/>
</dbReference>
<dbReference type="SUPFAM" id="SSF50494">
    <property type="entry name" value="Trypsin-like serine proteases"/>
    <property type="match status" value="1"/>
</dbReference>
<dbReference type="InterPro" id="IPR009003">
    <property type="entry name" value="Peptidase_S1_PA"/>
</dbReference>
<name>A0A5S6QF38_TRIMR</name>
<evidence type="ECO:0000256" key="1">
    <source>
        <dbReference type="SAM" id="SignalP"/>
    </source>
</evidence>
<proteinExistence type="predicted"/>
<feature type="chain" id="PRO_5024463964" evidence="1">
    <location>
        <begin position="27"/>
        <end position="301"/>
    </location>
</feature>
<feature type="signal peptide" evidence="1">
    <location>
        <begin position="1"/>
        <end position="26"/>
    </location>
</feature>
<dbReference type="InterPro" id="IPR043504">
    <property type="entry name" value="Peptidase_S1_PA_chymotrypsin"/>
</dbReference>
<protein>
    <submittedName>
        <fullName evidence="3">Peptidase S1 domain-containing protein</fullName>
    </submittedName>
</protein>
<keyword evidence="2" id="KW-1185">Reference proteome</keyword>
<dbReference type="Gene3D" id="2.40.10.10">
    <property type="entry name" value="Trypsin-like serine proteases"/>
    <property type="match status" value="1"/>
</dbReference>
<accession>A0A5S6QF38</accession>
<organism evidence="2 3">
    <name type="scientific">Trichuris muris</name>
    <name type="common">Mouse whipworm</name>
    <dbReference type="NCBI Taxonomy" id="70415"/>
    <lineage>
        <taxon>Eukaryota</taxon>
        <taxon>Metazoa</taxon>
        <taxon>Ecdysozoa</taxon>
        <taxon>Nematoda</taxon>
        <taxon>Enoplea</taxon>
        <taxon>Dorylaimia</taxon>
        <taxon>Trichinellida</taxon>
        <taxon>Trichuridae</taxon>
        <taxon>Trichuris</taxon>
    </lineage>
</organism>
<evidence type="ECO:0000313" key="3">
    <source>
        <dbReference type="WBParaSite" id="TMUE_1000005720.1"/>
    </source>
</evidence>